<dbReference type="InterPro" id="IPR013762">
    <property type="entry name" value="Integrase-like_cat_sf"/>
</dbReference>
<dbReference type="GO" id="GO:0015074">
    <property type="term" value="P:DNA integration"/>
    <property type="evidence" value="ECO:0007669"/>
    <property type="project" value="InterPro"/>
</dbReference>
<name>A0A423ULP9_9ACTN</name>
<dbReference type="GO" id="GO:0006310">
    <property type="term" value="P:DNA recombination"/>
    <property type="evidence" value="ECO:0007669"/>
    <property type="project" value="UniProtKB-KW"/>
</dbReference>
<dbReference type="GO" id="GO:0003677">
    <property type="term" value="F:DNA binding"/>
    <property type="evidence" value="ECO:0007669"/>
    <property type="project" value="UniProtKB-KW"/>
</dbReference>
<gene>
    <name evidence="5" type="ORF">DMP12_04495</name>
</gene>
<dbReference type="Proteomes" id="UP000285258">
    <property type="component" value="Unassembled WGS sequence"/>
</dbReference>
<dbReference type="AlphaFoldDB" id="A0A423ULP9"/>
<proteinExistence type="predicted"/>
<keyword evidence="2" id="KW-0233">DNA recombination</keyword>
<feature type="domain" description="Integrase SAM-like N-terminal" evidence="4">
    <location>
        <begin position="28"/>
        <end position="89"/>
    </location>
</feature>
<sequence>MADSLEDPEALVMRFRKDSGLTSAVSYAYANNALRFVRDLEAKGIGLDDVTPDLLESFLKRLARSSGQHSCENVRSAVRSFFRWLESEGILADAAGRVGRRGGHGPNTRRSMKSAKGDAPRGERRGRFGSIDLQIMESFEMERRSQGYNPRPYLNAVRIFSRYLQDTGVSFDKVSPATLKRFMAWAEEAYSANSISTIAGGVKCFYRWLEAKGYCDDAARNLTAPAAKRNSTPRAPLGVDDARRVIDAAGDQPGEEVSLRDSMVVKLMLLGTLRQCELYRADVGDVSYVRDFALIRLRGSASRPGTVAYLPPTAASAVARYTAFRKAGPEDPLVAACSNSHRGTRLTDVSISVIINGAFRRAGIEGRPSEYNLSQTAIDIAMAEGYGRAATLQLARPGSFFSLLRLEQGHSKASEPIQDQIERMLAVLDGGRSVLASAGEIRAMLDGVPDEGEVVVSIGDGGGLSIERVRPAGS</sequence>
<evidence type="ECO:0000256" key="1">
    <source>
        <dbReference type="ARBA" id="ARBA00023125"/>
    </source>
</evidence>
<dbReference type="RefSeq" id="WP_096227086.1">
    <property type="nucleotide sequence ID" value="NZ_CP168029.1"/>
</dbReference>
<evidence type="ECO:0000313" key="5">
    <source>
        <dbReference type="EMBL" id="ROT90764.1"/>
    </source>
</evidence>
<accession>A0A423ULP9</accession>
<comment type="caution">
    <text evidence="5">The sequence shown here is derived from an EMBL/GenBank/DDBJ whole genome shotgun (WGS) entry which is preliminary data.</text>
</comment>
<feature type="domain" description="Integrase SAM-like N-terminal" evidence="4">
    <location>
        <begin position="152"/>
        <end position="213"/>
    </location>
</feature>
<dbReference type="Pfam" id="PF02899">
    <property type="entry name" value="Phage_int_SAM_1"/>
    <property type="match status" value="2"/>
</dbReference>
<dbReference type="InterPro" id="IPR011010">
    <property type="entry name" value="DNA_brk_join_enz"/>
</dbReference>
<dbReference type="SUPFAM" id="SSF56349">
    <property type="entry name" value="DNA breaking-rejoining enzymes"/>
    <property type="match status" value="1"/>
</dbReference>
<dbReference type="Gene3D" id="1.10.150.130">
    <property type="match status" value="2"/>
</dbReference>
<evidence type="ECO:0000256" key="3">
    <source>
        <dbReference type="SAM" id="MobiDB-lite"/>
    </source>
</evidence>
<feature type="region of interest" description="Disordered" evidence="3">
    <location>
        <begin position="97"/>
        <end position="123"/>
    </location>
</feature>
<dbReference type="InterPro" id="IPR010998">
    <property type="entry name" value="Integrase_recombinase_N"/>
</dbReference>
<evidence type="ECO:0000313" key="6">
    <source>
        <dbReference type="Proteomes" id="UP000285258"/>
    </source>
</evidence>
<protein>
    <recommendedName>
        <fullName evidence="4">Integrase SAM-like N-terminal domain-containing protein</fullName>
    </recommendedName>
</protein>
<evidence type="ECO:0000259" key="4">
    <source>
        <dbReference type="Pfam" id="PF02899"/>
    </source>
</evidence>
<dbReference type="InterPro" id="IPR004107">
    <property type="entry name" value="Integrase_SAM-like_N"/>
</dbReference>
<organism evidence="5 6">
    <name type="scientific">Gordonibacter urolithinfaciens</name>
    <dbReference type="NCBI Taxonomy" id="1335613"/>
    <lineage>
        <taxon>Bacteria</taxon>
        <taxon>Bacillati</taxon>
        <taxon>Actinomycetota</taxon>
        <taxon>Coriobacteriia</taxon>
        <taxon>Eggerthellales</taxon>
        <taxon>Eggerthellaceae</taxon>
        <taxon>Gordonibacter</taxon>
    </lineage>
</organism>
<evidence type="ECO:0000256" key="2">
    <source>
        <dbReference type="ARBA" id="ARBA00023172"/>
    </source>
</evidence>
<keyword evidence="1" id="KW-0238">DNA-binding</keyword>
<dbReference type="EMBL" id="QIBW01000004">
    <property type="protein sequence ID" value="ROT90764.1"/>
    <property type="molecule type" value="Genomic_DNA"/>
</dbReference>
<dbReference type="Gene3D" id="1.10.443.10">
    <property type="entry name" value="Intergrase catalytic core"/>
    <property type="match status" value="1"/>
</dbReference>
<reference evidence="6" key="1">
    <citation type="submission" date="2018-05" db="EMBL/GenBank/DDBJ databases">
        <title>Genome Sequencing of selected type strains of the family Eggerthellaceae.</title>
        <authorList>
            <person name="Danylec N."/>
            <person name="Stoll D.A."/>
            <person name="Doetsch A."/>
            <person name="Huch M."/>
        </authorList>
    </citation>
    <scope>NUCLEOTIDE SEQUENCE [LARGE SCALE GENOMIC DNA]</scope>
    <source>
        <strain evidence="6">DSM 27213</strain>
    </source>
</reference>